<comment type="caution">
    <text evidence="5">The sequence shown here is derived from an EMBL/GenBank/DDBJ whole genome shotgun (WGS) entry which is preliminary data.</text>
</comment>
<reference evidence="5" key="1">
    <citation type="submission" date="2020-10" db="EMBL/GenBank/DDBJ databases">
        <authorList>
            <person name="Gilroy R."/>
        </authorList>
    </citation>
    <scope>NUCLEOTIDE SEQUENCE</scope>
    <source>
        <strain evidence="5">CHK191-8634</strain>
    </source>
</reference>
<dbReference type="InterPro" id="IPR041483">
    <property type="entry name" value="TetR_C_34"/>
</dbReference>
<dbReference type="Pfam" id="PF00440">
    <property type="entry name" value="TetR_N"/>
    <property type="match status" value="1"/>
</dbReference>
<dbReference type="AlphaFoldDB" id="A0A9D1ITG4"/>
<feature type="DNA-binding region" description="H-T-H motif" evidence="2">
    <location>
        <begin position="33"/>
        <end position="52"/>
    </location>
</feature>
<evidence type="ECO:0000256" key="3">
    <source>
        <dbReference type="SAM" id="Phobius"/>
    </source>
</evidence>
<organism evidence="5 6">
    <name type="scientific">Candidatus Ventrousia excrementavium</name>
    <dbReference type="NCBI Taxonomy" id="2840961"/>
    <lineage>
        <taxon>Bacteria</taxon>
        <taxon>Bacillati</taxon>
        <taxon>Bacillota</taxon>
        <taxon>Clostridia</taxon>
        <taxon>Eubacteriales</taxon>
        <taxon>Clostridiaceae</taxon>
        <taxon>Clostridiaceae incertae sedis</taxon>
        <taxon>Candidatus Ventrousia</taxon>
    </lineage>
</organism>
<evidence type="ECO:0000256" key="1">
    <source>
        <dbReference type="ARBA" id="ARBA00023125"/>
    </source>
</evidence>
<dbReference type="InterPro" id="IPR001647">
    <property type="entry name" value="HTH_TetR"/>
</dbReference>
<dbReference type="EMBL" id="DVMR01000032">
    <property type="protein sequence ID" value="HIU43253.1"/>
    <property type="molecule type" value="Genomic_DNA"/>
</dbReference>
<dbReference type="GO" id="GO:0003677">
    <property type="term" value="F:DNA binding"/>
    <property type="evidence" value="ECO:0007669"/>
    <property type="project" value="UniProtKB-UniRule"/>
</dbReference>
<dbReference type="Pfam" id="PF17929">
    <property type="entry name" value="TetR_C_34"/>
    <property type="match status" value="1"/>
</dbReference>
<evidence type="ECO:0000259" key="4">
    <source>
        <dbReference type="PROSITE" id="PS50977"/>
    </source>
</evidence>
<evidence type="ECO:0000313" key="5">
    <source>
        <dbReference type="EMBL" id="HIU43253.1"/>
    </source>
</evidence>
<dbReference type="PROSITE" id="PS50977">
    <property type="entry name" value="HTH_TETR_2"/>
    <property type="match status" value="1"/>
</dbReference>
<feature type="domain" description="HTH tetR-type" evidence="4">
    <location>
        <begin position="10"/>
        <end position="70"/>
    </location>
</feature>
<feature type="transmembrane region" description="Helical" evidence="3">
    <location>
        <begin position="152"/>
        <end position="171"/>
    </location>
</feature>
<dbReference type="SUPFAM" id="SSF46689">
    <property type="entry name" value="Homeodomain-like"/>
    <property type="match status" value="1"/>
</dbReference>
<keyword evidence="3" id="KW-0472">Membrane</keyword>
<keyword evidence="3" id="KW-1133">Transmembrane helix</keyword>
<keyword evidence="1 2" id="KW-0238">DNA-binding</keyword>
<dbReference type="Proteomes" id="UP000824073">
    <property type="component" value="Unassembled WGS sequence"/>
</dbReference>
<accession>A0A9D1ITG4</accession>
<name>A0A9D1ITG4_9CLOT</name>
<feature type="transmembrane region" description="Helical" evidence="3">
    <location>
        <begin position="183"/>
        <end position="205"/>
    </location>
</feature>
<dbReference type="InterPro" id="IPR009057">
    <property type="entry name" value="Homeodomain-like_sf"/>
</dbReference>
<proteinExistence type="predicted"/>
<sequence length="211" mass="24411">MPKSSEELTRARKDEIVNACASLYESMSFKEITLKEIGKRTSFTRTSIYNYFQTKEEIFLALFQREYEAWIKDLDAMRLGHETLSADAFSRELAHTLERRERLLKLMSMNLYDMEDNSRLENLVDFKMAYRGSLQAVGSALKKFFPQMTAENVQDFIYAFFPFMFGIYPYTAVTPKQREAMELAGIDAACVSVYALTSVFVSKLLHGILKM</sequence>
<dbReference type="Gene3D" id="1.10.357.10">
    <property type="entry name" value="Tetracycline Repressor, domain 2"/>
    <property type="match status" value="1"/>
</dbReference>
<evidence type="ECO:0000313" key="6">
    <source>
        <dbReference type="Proteomes" id="UP000824073"/>
    </source>
</evidence>
<keyword evidence="3" id="KW-0812">Transmembrane</keyword>
<evidence type="ECO:0000256" key="2">
    <source>
        <dbReference type="PROSITE-ProRule" id="PRU00335"/>
    </source>
</evidence>
<protein>
    <submittedName>
        <fullName evidence="5">TetR/AcrR family transcriptional regulator</fullName>
    </submittedName>
</protein>
<reference evidence="5" key="2">
    <citation type="journal article" date="2021" name="PeerJ">
        <title>Extensive microbial diversity within the chicken gut microbiome revealed by metagenomics and culture.</title>
        <authorList>
            <person name="Gilroy R."/>
            <person name="Ravi A."/>
            <person name="Getino M."/>
            <person name="Pursley I."/>
            <person name="Horton D.L."/>
            <person name="Alikhan N.F."/>
            <person name="Baker D."/>
            <person name="Gharbi K."/>
            <person name="Hall N."/>
            <person name="Watson M."/>
            <person name="Adriaenssens E.M."/>
            <person name="Foster-Nyarko E."/>
            <person name="Jarju S."/>
            <person name="Secka A."/>
            <person name="Antonio M."/>
            <person name="Oren A."/>
            <person name="Chaudhuri R.R."/>
            <person name="La Ragione R."/>
            <person name="Hildebrand F."/>
            <person name="Pallen M.J."/>
        </authorList>
    </citation>
    <scope>NUCLEOTIDE SEQUENCE</scope>
    <source>
        <strain evidence="5">CHK191-8634</strain>
    </source>
</reference>
<gene>
    <name evidence="5" type="ORF">IAB67_03025</name>
</gene>